<dbReference type="EMBL" id="GBXM01070582">
    <property type="protein sequence ID" value="JAH37995.1"/>
    <property type="molecule type" value="Transcribed_RNA"/>
</dbReference>
<proteinExistence type="predicted"/>
<reference evidence="1" key="1">
    <citation type="submission" date="2014-11" db="EMBL/GenBank/DDBJ databases">
        <authorList>
            <person name="Amaro Gonzalez C."/>
        </authorList>
    </citation>
    <scope>NUCLEOTIDE SEQUENCE</scope>
</reference>
<evidence type="ECO:0000313" key="1">
    <source>
        <dbReference type="EMBL" id="JAH37995.1"/>
    </source>
</evidence>
<dbReference type="AlphaFoldDB" id="A0A0E9SBD7"/>
<name>A0A0E9SBD7_ANGAN</name>
<protein>
    <submittedName>
        <fullName evidence="1">Uncharacterized protein</fullName>
    </submittedName>
</protein>
<organism evidence="1">
    <name type="scientific">Anguilla anguilla</name>
    <name type="common">European freshwater eel</name>
    <name type="synonym">Muraena anguilla</name>
    <dbReference type="NCBI Taxonomy" id="7936"/>
    <lineage>
        <taxon>Eukaryota</taxon>
        <taxon>Metazoa</taxon>
        <taxon>Chordata</taxon>
        <taxon>Craniata</taxon>
        <taxon>Vertebrata</taxon>
        <taxon>Euteleostomi</taxon>
        <taxon>Actinopterygii</taxon>
        <taxon>Neopterygii</taxon>
        <taxon>Teleostei</taxon>
        <taxon>Anguilliformes</taxon>
        <taxon>Anguillidae</taxon>
        <taxon>Anguilla</taxon>
    </lineage>
</organism>
<sequence length="33" mass="3855">MTRALHLSAVTLLCMFLSWIRTTTHLLLFTHLL</sequence>
<reference evidence="1" key="2">
    <citation type="journal article" date="2015" name="Fish Shellfish Immunol.">
        <title>Early steps in the European eel (Anguilla anguilla)-Vibrio vulnificus interaction in the gills: Role of the RtxA13 toxin.</title>
        <authorList>
            <person name="Callol A."/>
            <person name="Pajuelo D."/>
            <person name="Ebbesson L."/>
            <person name="Teles M."/>
            <person name="MacKenzie S."/>
            <person name="Amaro C."/>
        </authorList>
    </citation>
    <scope>NUCLEOTIDE SEQUENCE</scope>
</reference>
<accession>A0A0E9SBD7</accession>